<dbReference type="STRING" id="156976.AK829_05875"/>
<dbReference type="NCBIfam" id="TIGR01098">
    <property type="entry name" value="3A0109s03R"/>
    <property type="match status" value="1"/>
</dbReference>
<dbReference type="GO" id="GO:0055085">
    <property type="term" value="P:transmembrane transport"/>
    <property type="evidence" value="ECO:0007669"/>
    <property type="project" value="InterPro"/>
</dbReference>
<dbReference type="PANTHER" id="PTHR35841">
    <property type="entry name" value="PHOSPHONATES-BINDING PERIPLASMIC PROTEIN"/>
    <property type="match status" value="1"/>
</dbReference>
<dbReference type="SUPFAM" id="SSF53850">
    <property type="entry name" value="Periplasmic binding protein-like II"/>
    <property type="match status" value="1"/>
</dbReference>
<dbReference type="KEGG" id="crie:AK829_05875"/>
<evidence type="ECO:0000313" key="4">
    <source>
        <dbReference type="EMBL" id="AKV58777.1"/>
    </source>
</evidence>
<keyword evidence="2 3" id="KW-0732">Signal</keyword>
<keyword evidence="5" id="KW-1185">Reference proteome</keyword>
<feature type="chain" id="PRO_5039596886" evidence="3">
    <location>
        <begin position="22"/>
        <end position="336"/>
    </location>
</feature>
<gene>
    <name evidence="4" type="ORF">AK829_05875</name>
</gene>
<comment type="similarity">
    <text evidence="1">Belongs to the phosphate/phosphite/phosphonate binding protein family.</text>
</comment>
<dbReference type="PATRIC" id="fig|156976.3.peg.1167"/>
<evidence type="ECO:0000256" key="3">
    <source>
        <dbReference type="SAM" id="SignalP"/>
    </source>
</evidence>
<dbReference type="AlphaFoldDB" id="A0A0K1RBG9"/>
<dbReference type="Pfam" id="PF12974">
    <property type="entry name" value="Phosphonate-bd"/>
    <property type="match status" value="1"/>
</dbReference>
<organism evidence="4 5">
    <name type="scientific">Corynebacterium riegelii</name>
    <dbReference type="NCBI Taxonomy" id="156976"/>
    <lineage>
        <taxon>Bacteria</taxon>
        <taxon>Bacillati</taxon>
        <taxon>Actinomycetota</taxon>
        <taxon>Actinomycetes</taxon>
        <taxon>Mycobacteriales</taxon>
        <taxon>Corynebacteriaceae</taxon>
        <taxon>Corynebacterium</taxon>
    </lineage>
</organism>
<dbReference type="Proteomes" id="UP000060016">
    <property type="component" value="Chromosome"/>
</dbReference>
<dbReference type="Gene3D" id="3.40.190.10">
    <property type="entry name" value="Periplasmic binding protein-like II"/>
    <property type="match status" value="2"/>
</dbReference>
<dbReference type="PANTHER" id="PTHR35841:SF1">
    <property type="entry name" value="PHOSPHONATES-BINDING PERIPLASMIC PROTEIN"/>
    <property type="match status" value="1"/>
</dbReference>
<sequence>MRKPALALGALLTTAALTLTACSDSSTSTDTNASGSAEWPKSITISLVPATEGENLAEALKPLTSYLSENLGIEVNGVVANDYAATVEAIGADQAQVAITDAGSLYNAMNQYNAKLILRDVRFGATSYASVAYTNNPEKYCDDEPVMATYAASETEFAYCNGLEEAAAAEGKGPKAVEALKKVEAGTKVALQAVTSPAGYQYPVVALEDQGVDVSTLSEVPVQGNNNAMLAVLKGDAEVGFGYWDARASIIKEAPEAATDMVAFAYTEMIPNGGVVVTDTLPEDLVAQLTELMDNYADSSEEAKTIMQELVGLTDWTAQTDEEEIQRYGEIYTRFK</sequence>
<dbReference type="GO" id="GO:0043190">
    <property type="term" value="C:ATP-binding cassette (ABC) transporter complex"/>
    <property type="evidence" value="ECO:0007669"/>
    <property type="project" value="InterPro"/>
</dbReference>
<evidence type="ECO:0000256" key="1">
    <source>
        <dbReference type="ARBA" id="ARBA00007162"/>
    </source>
</evidence>
<reference evidence="4 5" key="1">
    <citation type="submission" date="2015-08" db="EMBL/GenBank/DDBJ databases">
        <authorList>
            <person name="Babu N.S."/>
            <person name="Beckwith C.J."/>
            <person name="Beseler K.G."/>
            <person name="Brison A."/>
            <person name="Carone J.V."/>
            <person name="Caskin T.P."/>
            <person name="Diamond M."/>
            <person name="Durham M.E."/>
            <person name="Foxe J.M."/>
            <person name="Go M."/>
            <person name="Henderson B.A."/>
            <person name="Jones I.B."/>
            <person name="McGettigan J.A."/>
            <person name="Micheletti S.J."/>
            <person name="Nasrallah M.E."/>
            <person name="Ortiz D."/>
            <person name="Piller C.R."/>
            <person name="Privatt S.R."/>
            <person name="Schneider S.L."/>
            <person name="Sharp S."/>
            <person name="Smith T.C."/>
            <person name="Stanton J.D."/>
            <person name="Ullery H.E."/>
            <person name="Wilson R.J."/>
            <person name="Serrano M.G."/>
            <person name="Buck G."/>
            <person name="Lee V."/>
            <person name="Wang Y."/>
            <person name="Carvalho R."/>
            <person name="Voegtly L."/>
            <person name="Shi R."/>
            <person name="Duckworth R."/>
            <person name="Johnson A."/>
            <person name="Loviza R."/>
            <person name="Walstead R."/>
            <person name="Shah Z."/>
            <person name="Kiflezghi M."/>
            <person name="Wade K."/>
            <person name="Ball S.L."/>
            <person name="Bradley K.W."/>
            <person name="Asai D.J."/>
            <person name="Bowman C.A."/>
            <person name="Russell D.A."/>
            <person name="Pope W.H."/>
            <person name="Jacobs-Sera D."/>
            <person name="Hendrix R.W."/>
            <person name="Hatfull G.F."/>
        </authorList>
    </citation>
    <scope>NUCLEOTIDE SEQUENCE [LARGE SCALE GENOMIC DNA]</scope>
    <source>
        <strain evidence="4 5">PUDD_83A45</strain>
    </source>
</reference>
<evidence type="ECO:0000256" key="2">
    <source>
        <dbReference type="ARBA" id="ARBA00022729"/>
    </source>
</evidence>
<proteinExistence type="inferred from homology"/>
<dbReference type="EMBL" id="CP012342">
    <property type="protein sequence ID" value="AKV58777.1"/>
    <property type="molecule type" value="Genomic_DNA"/>
</dbReference>
<dbReference type="PROSITE" id="PS51257">
    <property type="entry name" value="PROKAR_LIPOPROTEIN"/>
    <property type="match status" value="1"/>
</dbReference>
<accession>A0A0K1RBG9</accession>
<name>A0A0K1RBG9_9CORY</name>
<dbReference type="InterPro" id="IPR005770">
    <property type="entry name" value="PhnD"/>
</dbReference>
<dbReference type="RefSeq" id="WP_052205021.1">
    <property type="nucleotide sequence ID" value="NZ_BAAAGW010000018.1"/>
</dbReference>
<feature type="signal peptide" evidence="3">
    <location>
        <begin position="1"/>
        <end position="21"/>
    </location>
</feature>
<evidence type="ECO:0000313" key="5">
    <source>
        <dbReference type="Proteomes" id="UP000060016"/>
    </source>
</evidence>
<protein>
    <submittedName>
        <fullName evidence="4">ABC transporter substrate-binding protein</fullName>
    </submittedName>
</protein>